<organism evidence="13">
    <name type="scientific">Oryza brachyantha</name>
    <name type="common">malo sina</name>
    <dbReference type="NCBI Taxonomy" id="4533"/>
    <lineage>
        <taxon>Eukaryota</taxon>
        <taxon>Viridiplantae</taxon>
        <taxon>Streptophyta</taxon>
        <taxon>Embryophyta</taxon>
        <taxon>Tracheophyta</taxon>
        <taxon>Spermatophyta</taxon>
        <taxon>Magnoliopsida</taxon>
        <taxon>Liliopsida</taxon>
        <taxon>Poales</taxon>
        <taxon>Poaceae</taxon>
        <taxon>BOP clade</taxon>
        <taxon>Oryzoideae</taxon>
        <taxon>Oryzeae</taxon>
        <taxon>Oryzinae</taxon>
        <taxon>Oryza</taxon>
    </lineage>
</organism>
<feature type="compositionally biased region" description="Basic and acidic residues" evidence="8">
    <location>
        <begin position="942"/>
        <end position="951"/>
    </location>
</feature>
<feature type="coiled-coil region" evidence="7">
    <location>
        <begin position="41"/>
        <end position="68"/>
    </location>
</feature>
<dbReference type="PRINTS" id="PR00364">
    <property type="entry name" value="DISEASERSIST"/>
</dbReference>
<dbReference type="GO" id="GO:0002758">
    <property type="term" value="P:innate immune response-activating signaling pathway"/>
    <property type="evidence" value="ECO:0007669"/>
    <property type="project" value="UniProtKB-ARBA"/>
</dbReference>
<evidence type="ECO:0008006" key="15">
    <source>
        <dbReference type="Google" id="ProtNLM"/>
    </source>
</evidence>
<dbReference type="InterPro" id="IPR027417">
    <property type="entry name" value="P-loop_NTPase"/>
</dbReference>
<dbReference type="InterPro" id="IPR038005">
    <property type="entry name" value="RX-like_CC"/>
</dbReference>
<dbReference type="InterPro" id="IPR041118">
    <property type="entry name" value="Rx_N"/>
</dbReference>
<dbReference type="FunFam" id="1.10.10.10:FF:000322">
    <property type="entry name" value="Probable disease resistance protein At1g63360"/>
    <property type="match status" value="1"/>
</dbReference>
<keyword evidence="6 7" id="KW-0175">Coiled coil</keyword>
<dbReference type="PANTHER" id="PTHR23155">
    <property type="entry name" value="DISEASE RESISTANCE PROTEIN RP"/>
    <property type="match status" value="1"/>
</dbReference>
<evidence type="ECO:0000259" key="10">
    <source>
        <dbReference type="Pfam" id="PF18052"/>
    </source>
</evidence>
<dbReference type="Gene3D" id="1.20.5.4130">
    <property type="match status" value="1"/>
</dbReference>
<evidence type="ECO:0000313" key="13">
    <source>
        <dbReference type="EnsemblPlants" id="OB07G17680.1"/>
    </source>
</evidence>
<dbReference type="Pfam" id="PF23598">
    <property type="entry name" value="LRR_14"/>
    <property type="match status" value="1"/>
</dbReference>
<dbReference type="InterPro" id="IPR042197">
    <property type="entry name" value="Apaf_helical"/>
</dbReference>
<dbReference type="Gene3D" id="1.10.10.10">
    <property type="entry name" value="Winged helix-like DNA-binding domain superfamily/Winged helix DNA-binding domain"/>
    <property type="match status" value="1"/>
</dbReference>
<dbReference type="InterPro" id="IPR002182">
    <property type="entry name" value="NB-ARC"/>
</dbReference>
<dbReference type="OMA" id="WIACEDA"/>
<dbReference type="InterPro" id="IPR036388">
    <property type="entry name" value="WH-like_DNA-bd_sf"/>
</dbReference>
<dbReference type="GO" id="GO:0009626">
    <property type="term" value="P:plant-type hypersensitive response"/>
    <property type="evidence" value="ECO:0007669"/>
    <property type="project" value="UniProtKB-ARBA"/>
</dbReference>
<feature type="domain" description="Disease resistance protein winged helix" evidence="11">
    <location>
        <begin position="444"/>
        <end position="517"/>
    </location>
</feature>
<comment type="similarity">
    <text evidence="1">Belongs to the disease resistance NB-LRR family.</text>
</comment>
<keyword evidence="2" id="KW-0433">Leucine-rich repeat</keyword>
<proteinExistence type="inferred from homology"/>
<dbReference type="AlphaFoldDB" id="J3MK36"/>
<dbReference type="InterPro" id="IPR058922">
    <property type="entry name" value="WHD_DRP"/>
</dbReference>
<evidence type="ECO:0000256" key="8">
    <source>
        <dbReference type="SAM" id="MobiDB-lite"/>
    </source>
</evidence>
<dbReference type="Gramene" id="OB07G17680.1">
    <property type="protein sequence ID" value="OB07G17680.1"/>
    <property type="gene ID" value="OB07G17680"/>
</dbReference>
<dbReference type="eggNOG" id="KOG4658">
    <property type="taxonomic scope" value="Eukaryota"/>
</dbReference>
<dbReference type="InterPro" id="IPR044974">
    <property type="entry name" value="Disease_R_plants"/>
</dbReference>
<evidence type="ECO:0000256" key="7">
    <source>
        <dbReference type="SAM" id="Coils"/>
    </source>
</evidence>
<dbReference type="InterPro" id="IPR055414">
    <property type="entry name" value="LRR_R13L4/SHOC2-like"/>
</dbReference>
<reference evidence="13" key="1">
    <citation type="journal article" date="2013" name="Nat. Commun.">
        <title>Whole-genome sequencing of Oryza brachyantha reveals mechanisms underlying Oryza genome evolution.</title>
        <authorList>
            <person name="Chen J."/>
            <person name="Huang Q."/>
            <person name="Gao D."/>
            <person name="Wang J."/>
            <person name="Lang Y."/>
            <person name="Liu T."/>
            <person name="Li B."/>
            <person name="Bai Z."/>
            <person name="Luis Goicoechea J."/>
            <person name="Liang C."/>
            <person name="Chen C."/>
            <person name="Zhang W."/>
            <person name="Sun S."/>
            <person name="Liao Y."/>
            <person name="Zhang X."/>
            <person name="Yang L."/>
            <person name="Song C."/>
            <person name="Wang M."/>
            <person name="Shi J."/>
            <person name="Liu G."/>
            <person name="Liu J."/>
            <person name="Zhou H."/>
            <person name="Zhou W."/>
            <person name="Yu Q."/>
            <person name="An N."/>
            <person name="Chen Y."/>
            <person name="Cai Q."/>
            <person name="Wang B."/>
            <person name="Liu B."/>
            <person name="Min J."/>
            <person name="Huang Y."/>
            <person name="Wu H."/>
            <person name="Li Z."/>
            <person name="Zhang Y."/>
            <person name="Yin Y."/>
            <person name="Song W."/>
            <person name="Jiang J."/>
            <person name="Jackson S.A."/>
            <person name="Wing R.A."/>
            <person name="Wang J."/>
            <person name="Chen M."/>
        </authorList>
    </citation>
    <scope>NUCLEOTIDE SEQUENCE [LARGE SCALE GENOMIC DNA]</scope>
    <source>
        <strain evidence="13">cv. IRGC 101232</strain>
    </source>
</reference>
<feature type="region of interest" description="Disordered" evidence="8">
    <location>
        <begin position="936"/>
        <end position="966"/>
    </location>
</feature>
<dbReference type="EnsemblPlants" id="OB07G17680.1">
    <property type="protein sequence ID" value="OB07G17680.1"/>
    <property type="gene ID" value="OB07G17680"/>
</dbReference>
<evidence type="ECO:0000256" key="1">
    <source>
        <dbReference type="ARBA" id="ARBA00008894"/>
    </source>
</evidence>
<protein>
    <recommendedName>
        <fullName evidence="15">NB-ARC domain-containing protein</fullName>
    </recommendedName>
</protein>
<sequence>MRQTQGNCGGNQRTYMEFTTAAIATFLPKLSRLLMEEYSLQKSVKEEITFLKAELESLQVELDMISKVPIDQLDKQIMICARDFRDLSYDIEDNVDNFMVCGGGLEPTKKHIFTRLIDTYHQSLYKLKTHCKIANNDIKYVKKQVKEVMTENVRHKTGDVASKLPVIINTPILKLYDRVTKPVGIDKASGDLMKILSMEDDELSKKLKMASIVGFGGLGKTTLAKEVFNILRVQFGFACFVSVGRKPDIKKVLKTILIELDNDRNMYDLAGLSERNLTDELREFLGNMRYLIILDDIWEISTWEIIKCALVDTNSGSRVVATTRISQVAIEVGDVYNMEPLSEDNSKRLFHQRLFGVDCIDPTSNESIEVIEKVLNKCGGAPLSIITIASVFVNKPMEDWSNKYNSIGFGPEDNEPVHNMRKILCFSYYDMPLYLKNCLLHLSIYPEDCWIEKESLIWKWIAEGFVHVEQGKGLFEVGEKYFTELINKSMIQPVDFDSIDGGTLDGCYIHDMVLDLIRIFATDETFTLVLDRMYEGHNSTLHNRNVRRLALHKSWNQDIENNLGVDMARLRSFNVFECPTSMIPPLVNFLALRVLALEDCSIADFDLKHLGKLRQLRYLGMRNTRSDLPPNIGDLMHLQTLDVRDSGVGPLPVAVYKLSKLLRLCLDEFTEVPAGLGSLMSLQELWVYVSDDSCPNFAMELRKLTELRILHINWYWEVDEVSLKALVESLRGLSRLEDLDFFSCSDAWMNGWEGWDPPRQLRKFCIDSVRVVLPCLPSWLNCNHVPHLSRLDLRVQAIEGCDLERLSRMPMLRFLSVHVEGEEGYSWTVRGGSGLFPNLRCFHTNISLTFLQGAVPALTTVELCVLASRCGGGAACEVGLGNVLLLKTVEVWIACQGATDDQVEEADMVLRRAVDIHPNRPTIEVHKFCQQRLMDEEDGDNKEENSGKDQLQDSCVANEAKRTKFS</sequence>
<dbReference type="HOGENOM" id="CLU_000837_25_0_1"/>
<keyword evidence="3" id="KW-0677">Repeat</keyword>
<evidence type="ECO:0000256" key="4">
    <source>
        <dbReference type="ARBA" id="ARBA00022741"/>
    </source>
</evidence>
<feature type="domain" description="Disease resistance R13L4/SHOC-2-like LRR" evidence="12">
    <location>
        <begin position="570"/>
        <end position="923"/>
    </location>
</feature>
<dbReference type="SUPFAM" id="SSF52047">
    <property type="entry name" value="RNI-like"/>
    <property type="match status" value="1"/>
</dbReference>
<dbReference type="Gene3D" id="3.40.50.300">
    <property type="entry name" value="P-loop containing nucleotide triphosphate hydrolases"/>
    <property type="match status" value="1"/>
</dbReference>
<dbReference type="Proteomes" id="UP000006038">
    <property type="component" value="Chromosome 7"/>
</dbReference>
<evidence type="ECO:0000313" key="14">
    <source>
        <dbReference type="Proteomes" id="UP000006038"/>
    </source>
</evidence>
<keyword evidence="4" id="KW-0547">Nucleotide-binding</keyword>
<dbReference type="PANTHER" id="PTHR23155:SF1116">
    <property type="entry name" value="OS12G0273300 PROTEIN"/>
    <property type="match status" value="1"/>
</dbReference>
<evidence type="ECO:0000259" key="9">
    <source>
        <dbReference type="Pfam" id="PF00931"/>
    </source>
</evidence>
<accession>J3MK36</accession>
<dbReference type="InterPro" id="IPR032675">
    <property type="entry name" value="LRR_dom_sf"/>
</dbReference>
<keyword evidence="5" id="KW-0611">Plant defense</keyword>
<dbReference type="CDD" id="cd14798">
    <property type="entry name" value="RX-CC_like"/>
    <property type="match status" value="1"/>
</dbReference>
<evidence type="ECO:0000256" key="5">
    <source>
        <dbReference type="ARBA" id="ARBA00022821"/>
    </source>
</evidence>
<reference evidence="13" key="2">
    <citation type="submission" date="2013-04" db="UniProtKB">
        <authorList>
            <consortium name="EnsemblPlants"/>
        </authorList>
    </citation>
    <scope>IDENTIFICATION</scope>
</reference>
<dbReference type="GO" id="GO:0043531">
    <property type="term" value="F:ADP binding"/>
    <property type="evidence" value="ECO:0007669"/>
    <property type="project" value="InterPro"/>
</dbReference>
<evidence type="ECO:0000256" key="6">
    <source>
        <dbReference type="ARBA" id="ARBA00023054"/>
    </source>
</evidence>
<dbReference type="SUPFAM" id="SSF52540">
    <property type="entry name" value="P-loop containing nucleoside triphosphate hydrolases"/>
    <property type="match status" value="1"/>
</dbReference>
<dbReference type="Pfam" id="PF23559">
    <property type="entry name" value="WHD_DRP"/>
    <property type="match status" value="1"/>
</dbReference>
<dbReference type="Pfam" id="PF18052">
    <property type="entry name" value="Rx_N"/>
    <property type="match status" value="1"/>
</dbReference>
<evidence type="ECO:0000256" key="3">
    <source>
        <dbReference type="ARBA" id="ARBA00022737"/>
    </source>
</evidence>
<gene>
    <name evidence="13" type="primary">LOC102709383</name>
</gene>
<evidence type="ECO:0000256" key="2">
    <source>
        <dbReference type="ARBA" id="ARBA00022614"/>
    </source>
</evidence>
<dbReference type="Pfam" id="PF00931">
    <property type="entry name" value="NB-ARC"/>
    <property type="match status" value="1"/>
</dbReference>
<dbReference type="GO" id="GO:0042742">
    <property type="term" value="P:defense response to bacterium"/>
    <property type="evidence" value="ECO:0007669"/>
    <property type="project" value="UniProtKB-ARBA"/>
</dbReference>
<evidence type="ECO:0000259" key="11">
    <source>
        <dbReference type="Pfam" id="PF23559"/>
    </source>
</evidence>
<feature type="domain" description="NB-ARC" evidence="9">
    <location>
        <begin position="205"/>
        <end position="353"/>
    </location>
</feature>
<evidence type="ECO:0000259" key="12">
    <source>
        <dbReference type="Pfam" id="PF23598"/>
    </source>
</evidence>
<dbReference type="Gene3D" id="1.10.8.430">
    <property type="entry name" value="Helical domain of apoptotic protease-activating factors"/>
    <property type="match status" value="1"/>
</dbReference>
<keyword evidence="14" id="KW-1185">Reference proteome</keyword>
<dbReference type="Gene3D" id="3.80.10.10">
    <property type="entry name" value="Ribonuclease Inhibitor"/>
    <property type="match status" value="1"/>
</dbReference>
<name>J3MK36_ORYBR</name>
<feature type="domain" description="Disease resistance N-terminal" evidence="10">
    <location>
        <begin position="23"/>
        <end position="114"/>
    </location>
</feature>